<protein>
    <submittedName>
        <fullName evidence="8">Carboxynorspermidine decarboxylase</fullName>
    </submittedName>
</protein>
<dbReference type="InterPro" id="IPR005730">
    <property type="entry name" value="Nsp_de-COase"/>
</dbReference>
<dbReference type="OrthoDB" id="9804410at2"/>
<dbReference type="InterPro" id="IPR009006">
    <property type="entry name" value="Ala_racemase/Decarboxylase_C"/>
</dbReference>
<keyword evidence="9" id="KW-1185">Reference proteome</keyword>
<evidence type="ECO:0000256" key="2">
    <source>
        <dbReference type="ARBA" id="ARBA00022793"/>
    </source>
</evidence>
<dbReference type="EMBL" id="QCZG01000004">
    <property type="protein sequence ID" value="PWA12988.1"/>
    <property type="molecule type" value="Genomic_DNA"/>
</dbReference>
<dbReference type="PANTHER" id="PTHR43727:SF1">
    <property type="entry name" value="CARBOXYNORSPERMIDINE_CARBOXYSPERMIDINE DECARBOXYLASE"/>
    <property type="match status" value="1"/>
</dbReference>
<dbReference type="NCBIfam" id="TIGR01047">
    <property type="entry name" value="nspC"/>
    <property type="match status" value="1"/>
</dbReference>
<dbReference type="GO" id="GO:0045312">
    <property type="term" value="P:nor-spermidine biosynthetic process"/>
    <property type="evidence" value="ECO:0007669"/>
    <property type="project" value="InterPro"/>
</dbReference>
<keyword evidence="2" id="KW-0210">Decarboxylase</keyword>
<keyword evidence="5" id="KW-0456">Lyase</keyword>
<dbReference type="FunFam" id="3.20.20.10:FF:000012">
    <property type="entry name" value="Carboxynorspermidine/carboxyspermidine decarboxylase"/>
    <property type="match status" value="1"/>
</dbReference>
<comment type="cofactor">
    <cofactor evidence="1">
        <name>pyridoxal 5'-phosphate</name>
        <dbReference type="ChEBI" id="CHEBI:597326"/>
    </cofactor>
</comment>
<evidence type="ECO:0000313" key="9">
    <source>
        <dbReference type="Proteomes" id="UP000245998"/>
    </source>
</evidence>
<dbReference type="CDD" id="cd06829">
    <property type="entry name" value="PLPDE_III_CANSDC"/>
    <property type="match status" value="1"/>
</dbReference>
<gene>
    <name evidence="8" type="primary">nspC</name>
    <name evidence="8" type="ORF">DCC39_03295</name>
</gene>
<evidence type="ECO:0000256" key="6">
    <source>
        <dbReference type="PIRSR" id="PIRSR038941-1"/>
    </source>
</evidence>
<dbReference type="Gene3D" id="2.40.37.10">
    <property type="entry name" value="Lyase, Ornithine Decarboxylase, Chain A, domain 1"/>
    <property type="match status" value="1"/>
</dbReference>
<evidence type="ECO:0000256" key="1">
    <source>
        <dbReference type="ARBA" id="ARBA00001933"/>
    </source>
</evidence>
<feature type="domain" description="Orn/DAP/Arg decarboxylase 2 C-terminal" evidence="7">
    <location>
        <begin position="11"/>
        <end position="331"/>
    </location>
</feature>
<keyword evidence="4" id="KW-0745">Spermidine biosynthesis</keyword>
<dbReference type="GO" id="GO:0008295">
    <property type="term" value="P:spermidine biosynthetic process"/>
    <property type="evidence" value="ECO:0007669"/>
    <property type="project" value="UniProtKB-KW"/>
</dbReference>
<dbReference type="GO" id="GO:0009089">
    <property type="term" value="P:lysine biosynthetic process via diaminopimelate"/>
    <property type="evidence" value="ECO:0007669"/>
    <property type="project" value="TreeGrafter"/>
</dbReference>
<organism evidence="8 9">
    <name type="scientific">Pueribacillus theae</name>
    <dbReference type="NCBI Taxonomy" id="2171751"/>
    <lineage>
        <taxon>Bacteria</taxon>
        <taxon>Bacillati</taxon>
        <taxon>Bacillota</taxon>
        <taxon>Bacilli</taxon>
        <taxon>Bacillales</taxon>
        <taxon>Bacillaceae</taxon>
        <taxon>Pueribacillus</taxon>
    </lineage>
</organism>
<reference evidence="8 9" key="1">
    <citation type="submission" date="2018-04" db="EMBL/GenBank/DDBJ databases">
        <title>Camelliibacillus theae gen. nov., sp. nov., isolated from Pu'er tea.</title>
        <authorList>
            <person name="Niu L."/>
        </authorList>
    </citation>
    <scope>NUCLEOTIDE SEQUENCE [LARGE SCALE GENOMIC DNA]</scope>
    <source>
        <strain evidence="8 9">T8</strain>
    </source>
</reference>
<dbReference type="RefSeq" id="WP_116553542.1">
    <property type="nucleotide sequence ID" value="NZ_QCZG01000004.1"/>
</dbReference>
<dbReference type="PANTHER" id="PTHR43727">
    <property type="entry name" value="DIAMINOPIMELATE DECARBOXYLASE"/>
    <property type="match status" value="1"/>
</dbReference>
<dbReference type="GO" id="GO:0008836">
    <property type="term" value="F:diaminopimelate decarboxylase activity"/>
    <property type="evidence" value="ECO:0007669"/>
    <property type="project" value="TreeGrafter"/>
</dbReference>
<sequence length="375" mass="42125">MRFEELPTPCYVIDEALLERNLKILNGVMERTGCRILLAQKAFSMYAMYPMIGKYLSGTAASGLYEAKLGYEEMGKENHVYSPAYRKDEIDEILSICDHIIFNSFSQLERFKDNIRKAGKNIGLRINPECSTQEGNGMYDPCVAGSRFGVTLKNFRPDLLEGVSGLHFHTLCEQNADALEKTLDAVEEKFGQWLPQFEWINFGGGHHITKEGYDLGLLEKCIKRMQQKYGLLVYLEPGEAVALNAGFLVTTVLETMENEIDIAILDTSATCHMPDVLEVPYRPPLFGSGEAGEKTHTYRLGGPTCLTGDIIGDYSFDQPLESGDRLVFGDMAIYSMVKNNTFNGMALPSIAIRDKHGECRILHKFGYQDFKDRLS</sequence>
<evidence type="ECO:0000313" key="8">
    <source>
        <dbReference type="EMBL" id="PWA12988.1"/>
    </source>
</evidence>
<dbReference type="Pfam" id="PF00278">
    <property type="entry name" value="Orn_DAP_Arg_deC"/>
    <property type="match status" value="1"/>
</dbReference>
<name>A0A2U1K7W4_9BACI</name>
<feature type="binding site" evidence="6">
    <location>
        <position position="275"/>
    </location>
    <ligand>
        <name>substrate</name>
    </ligand>
</feature>
<dbReference type="Gene3D" id="3.20.20.10">
    <property type="entry name" value="Alanine racemase"/>
    <property type="match status" value="1"/>
</dbReference>
<evidence type="ECO:0000256" key="5">
    <source>
        <dbReference type="ARBA" id="ARBA00023239"/>
    </source>
</evidence>
<accession>A0A2U1K7W4</accession>
<evidence type="ECO:0000256" key="4">
    <source>
        <dbReference type="ARBA" id="ARBA00023066"/>
    </source>
</evidence>
<evidence type="ECO:0000256" key="3">
    <source>
        <dbReference type="ARBA" id="ARBA00022898"/>
    </source>
</evidence>
<dbReference type="InterPro" id="IPR022643">
    <property type="entry name" value="De-COase2_C"/>
</dbReference>
<feature type="binding site" evidence="6">
    <location>
        <position position="239"/>
    </location>
    <ligand>
        <name>substrate</name>
    </ligand>
</feature>
<proteinExistence type="predicted"/>
<comment type="caution">
    <text evidence="8">The sequence shown here is derived from an EMBL/GenBank/DDBJ whole genome shotgun (WGS) entry which is preliminary data.</text>
</comment>
<dbReference type="Proteomes" id="UP000245998">
    <property type="component" value="Unassembled WGS sequence"/>
</dbReference>
<evidence type="ECO:0000259" key="7">
    <source>
        <dbReference type="Pfam" id="PF00278"/>
    </source>
</evidence>
<dbReference type="InterPro" id="IPR029066">
    <property type="entry name" value="PLP-binding_barrel"/>
</dbReference>
<dbReference type="PIRSF" id="PIRSF038941">
    <property type="entry name" value="NspC"/>
    <property type="match status" value="1"/>
</dbReference>
<keyword evidence="3" id="KW-0663">Pyridoxal phosphate</keyword>
<dbReference type="SUPFAM" id="SSF51419">
    <property type="entry name" value="PLP-binding barrel"/>
    <property type="match status" value="1"/>
</dbReference>
<dbReference type="SUPFAM" id="SSF50621">
    <property type="entry name" value="Alanine racemase C-terminal domain-like"/>
    <property type="match status" value="1"/>
</dbReference>
<dbReference type="AlphaFoldDB" id="A0A2U1K7W4"/>